<reference evidence="2 3" key="1">
    <citation type="submission" date="2023-09" db="EMBL/GenBank/DDBJ databases">
        <title>Genomes of two closely related lineages of the louse Polyplax serrata with different host specificities.</title>
        <authorList>
            <person name="Martinu J."/>
            <person name="Tarabai H."/>
            <person name="Stefka J."/>
            <person name="Hypsa V."/>
        </authorList>
    </citation>
    <scope>NUCLEOTIDE SEQUENCE [LARGE SCALE GENOMIC DNA]</scope>
    <source>
        <strain evidence="2">98ZLc_SE</strain>
    </source>
</reference>
<feature type="compositionally biased region" description="Basic and acidic residues" evidence="1">
    <location>
        <begin position="206"/>
        <end position="219"/>
    </location>
</feature>
<feature type="compositionally biased region" description="Basic and acidic residues" evidence="1">
    <location>
        <begin position="14"/>
        <end position="30"/>
    </location>
</feature>
<evidence type="ECO:0000313" key="3">
    <source>
        <dbReference type="Proteomes" id="UP001359485"/>
    </source>
</evidence>
<dbReference type="EMBL" id="JAWJWF010000045">
    <property type="protein sequence ID" value="KAK6627089.1"/>
    <property type="molecule type" value="Genomic_DNA"/>
</dbReference>
<evidence type="ECO:0000256" key="1">
    <source>
        <dbReference type="SAM" id="MobiDB-lite"/>
    </source>
</evidence>
<gene>
    <name evidence="2" type="ORF">RUM44_009566</name>
</gene>
<sequence>MSSEVRTSKRKIKVKEPPQETDADKPTKWSESDVQKYLECIMENGHKNLKKLEECFPSRKLGVIKTFLRTAFDIAVRLEKGHSNIDGWLEHCKRVGCQPPWKDSIQIAQVAKYLSVDGLLEHHPSPSQCQGINFSEAYRLIYQAMMGYPLQPVNKETAEFILSSFKELANEIKKEITPRRNVEEFLKGGTSQTTDTTDKKKKGKSHVTDIKFDSPEKNVPKKPLRVYQRKRPSLNVAEEPSIKIFVKANDVQPNCSGIKDFSVTINGTAEGSKATILNIPVPVKMETLITAGKEEQELLDSATYNPFKIPKKWLKEPLYINLLTKNSS</sequence>
<organism evidence="2 3">
    <name type="scientific">Polyplax serrata</name>
    <name type="common">Common mouse louse</name>
    <dbReference type="NCBI Taxonomy" id="468196"/>
    <lineage>
        <taxon>Eukaryota</taxon>
        <taxon>Metazoa</taxon>
        <taxon>Ecdysozoa</taxon>
        <taxon>Arthropoda</taxon>
        <taxon>Hexapoda</taxon>
        <taxon>Insecta</taxon>
        <taxon>Pterygota</taxon>
        <taxon>Neoptera</taxon>
        <taxon>Paraneoptera</taxon>
        <taxon>Psocodea</taxon>
        <taxon>Troctomorpha</taxon>
        <taxon>Phthiraptera</taxon>
        <taxon>Anoplura</taxon>
        <taxon>Polyplacidae</taxon>
        <taxon>Polyplax</taxon>
    </lineage>
</organism>
<name>A0ABR1AT21_POLSC</name>
<feature type="region of interest" description="Disordered" evidence="1">
    <location>
        <begin position="1"/>
        <end position="30"/>
    </location>
</feature>
<keyword evidence="3" id="KW-1185">Reference proteome</keyword>
<comment type="caution">
    <text evidence="2">The sequence shown here is derived from an EMBL/GenBank/DDBJ whole genome shotgun (WGS) entry which is preliminary data.</text>
</comment>
<feature type="region of interest" description="Disordered" evidence="1">
    <location>
        <begin position="183"/>
        <end position="222"/>
    </location>
</feature>
<evidence type="ECO:0000313" key="2">
    <source>
        <dbReference type="EMBL" id="KAK6627089.1"/>
    </source>
</evidence>
<protein>
    <submittedName>
        <fullName evidence="2">Uncharacterized protein</fullName>
    </submittedName>
</protein>
<dbReference type="Proteomes" id="UP001359485">
    <property type="component" value="Unassembled WGS sequence"/>
</dbReference>
<accession>A0ABR1AT21</accession>
<proteinExistence type="predicted"/>